<keyword evidence="3 9" id="KW-0378">Hydrolase</keyword>
<dbReference type="PANTHER" id="PTHR11472:SF34">
    <property type="entry name" value="REGULATOR OF TELOMERE ELONGATION HELICASE 1"/>
    <property type="match status" value="1"/>
</dbReference>
<dbReference type="InterPro" id="IPR027417">
    <property type="entry name" value="P-loop_NTPase"/>
</dbReference>
<dbReference type="EMBL" id="JAVDXO010000001">
    <property type="protein sequence ID" value="MDR7305478.1"/>
    <property type="molecule type" value="Genomic_DNA"/>
</dbReference>
<dbReference type="RefSeq" id="WP_310339581.1">
    <property type="nucleotide sequence ID" value="NZ_JAVDXO010000001.1"/>
</dbReference>
<comment type="cofactor">
    <cofactor evidence="1">
        <name>[4Fe-4S] cluster</name>
        <dbReference type="ChEBI" id="CHEBI:49883"/>
    </cofactor>
</comment>
<dbReference type="SUPFAM" id="SSF52540">
    <property type="entry name" value="P-loop containing nucleoside triphosphate hydrolases"/>
    <property type="match status" value="2"/>
</dbReference>
<proteinExistence type="inferred from homology"/>
<comment type="similarity">
    <text evidence="5">Belongs to the helicase family. DinG subfamily.</text>
</comment>
<evidence type="ECO:0000256" key="1">
    <source>
        <dbReference type="ARBA" id="ARBA00001966"/>
    </source>
</evidence>
<dbReference type="GO" id="GO:0016787">
    <property type="term" value="F:hydrolase activity"/>
    <property type="evidence" value="ECO:0007669"/>
    <property type="project" value="UniProtKB-KW"/>
</dbReference>
<evidence type="ECO:0000313" key="9">
    <source>
        <dbReference type="EMBL" id="MDR7305478.1"/>
    </source>
</evidence>
<evidence type="ECO:0000256" key="4">
    <source>
        <dbReference type="ARBA" id="ARBA00022840"/>
    </source>
</evidence>
<protein>
    <recommendedName>
        <fullName evidence="6">DNA 5'-3' helicase</fullName>
        <ecNumber evidence="6">5.6.2.3</ecNumber>
    </recommendedName>
</protein>
<evidence type="ECO:0000313" key="10">
    <source>
        <dbReference type="Proteomes" id="UP001268089"/>
    </source>
</evidence>
<dbReference type="Pfam" id="PF13307">
    <property type="entry name" value="Helicase_C_2"/>
    <property type="match status" value="1"/>
</dbReference>
<organism evidence="9 10">
    <name type="scientific">Rhodoferax saidenbachensis</name>
    <dbReference type="NCBI Taxonomy" id="1484693"/>
    <lineage>
        <taxon>Bacteria</taxon>
        <taxon>Pseudomonadati</taxon>
        <taxon>Pseudomonadota</taxon>
        <taxon>Betaproteobacteria</taxon>
        <taxon>Burkholderiales</taxon>
        <taxon>Comamonadaceae</taxon>
        <taxon>Rhodoferax</taxon>
    </lineage>
</organism>
<keyword evidence="4" id="KW-0067">ATP-binding</keyword>
<dbReference type="GO" id="GO:0003678">
    <property type="term" value="F:DNA helicase activity"/>
    <property type="evidence" value="ECO:0007669"/>
    <property type="project" value="UniProtKB-EC"/>
</dbReference>
<evidence type="ECO:0000259" key="8">
    <source>
        <dbReference type="PROSITE" id="PS51193"/>
    </source>
</evidence>
<reference evidence="9 10" key="1">
    <citation type="submission" date="2023-07" db="EMBL/GenBank/DDBJ databases">
        <title>Sorghum-associated microbial communities from plants grown in Nebraska, USA.</title>
        <authorList>
            <person name="Schachtman D."/>
        </authorList>
    </citation>
    <scope>NUCLEOTIDE SEQUENCE [LARGE SCALE GENOMIC DNA]</scope>
    <source>
        <strain evidence="9 10">BE308</strain>
    </source>
</reference>
<evidence type="ECO:0000256" key="6">
    <source>
        <dbReference type="ARBA" id="ARBA00044969"/>
    </source>
</evidence>
<comment type="caution">
    <text evidence="9">The sequence shown here is derived from an EMBL/GenBank/DDBJ whole genome shotgun (WGS) entry which is preliminary data.</text>
</comment>
<evidence type="ECO:0000256" key="2">
    <source>
        <dbReference type="ARBA" id="ARBA00022741"/>
    </source>
</evidence>
<evidence type="ECO:0000256" key="7">
    <source>
        <dbReference type="ARBA" id="ARBA00048954"/>
    </source>
</evidence>
<comment type="catalytic activity">
    <reaction evidence="7">
        <text>ATP + H2O = ADP + phosphate + H(+)</text>
        <dbReference type="Rhea" id="RHEA:13065"/>
        <dbReference type="ChEBI" id="CHEBI:15377"/>
        <dbReference type="ChEBI" id="CHEBI:15378"/>
        <dbReference type="ChEBI" id="CHEBI:30616"/>
        <dbReference type="ChEBI" id="CHEBI:43474"/>
        <dbReference type="ChEBI" id="CHEBI:456216"/>
        <dbReference type="EC" id="5.6.2.3"/>
    </reaction>
</comment>
<evidence type="ECO:0000256" key="3">
    <source>
        <dbReference type="ARBA" id="ARBA00022801"/>
    </source>
</evidence>
<gene>
    <name evidence="9" type="ORF">J2X15_000744</name>
</gene>
<keyword evidence="9" id="KW-0347">Helicase</keyword>
<feature type="domain" description="Helicase ATP-binding" evidence="8">
    <location>
        <begin position="16"/>
        <end position="293"/>
    </location>
</feature>
<dbReference type="SMART" id="SM00487">
    <property type="entry name" value="DEXDc"/>
    <property type="match status" value="1"/>
</dbReference>
<keyword evidence="10" id="KW-1185">Reference proteome</keyword>
<dbReference type="SMART" id="SM00491">
    <property type="entry name" value="HELICc2"/>
    <property type="match status" value="1"/>
</dbReference>
<dbReference type="InterPro" id="IPR045028">
    <property type="entry name" value="DinG/Rad3-like"/>
</dbReference>
<dbReference type="InterPro" id="IPR006555">
    <property type="entry name" value="ATP-dep_Helicase_C"/>
</dbReference>
<dbReference type="PROSITE" id="PS51193">
    <property type="entry name" value="HELICASE_ATP_BIND_2"/>
    <property type="match status" value="1"/>
</dbReference>
<dbReference type="PANTHER" id="PTHR11472">
    <property type="entry name" value="DNA REPAIR DEAD HELICASE RAD3/XP-D SUBFAMILY MEMBER"/>
    <property type="match status" value="1"/>
</dbReference>
<name>A0ABU1ZJC1_9BURK</name>
<dbReference type="EC" id="5.6.2.3" evidence="6"/>
<sequence length="667" mass="71745">MGLSDAVVEAFAVDGSIARAVHEFSPRAGQLEMAQAVAQTLESGGVLVVEAGTGIGKTYAYLAPALLSGSRVLVSTATKALQDQLFGRDIPKLLAALGVGARVALLKGRASYLCLQRLGVARYGSTLQTPDDLRAIAAVEFWALGTRTGDLAELASVDEQSPVIPLVTSTRENCQGGRCPQYQGCHVYQARREAMAADMVVINHHLFFADWNVKESGVAELLPSVDAVIFDEAHQLNEIGVQFLGQQLTTGQLLSLGRDVVVLGSQHARGLADWQGLVGYLEHTLAEWQLLCGGRADLPTRLRWVGDTPAGIEPQVWSQAMARVAAVLRRVLQALDLVAEMSPDLGALRERTQVLLTRLDDFAVPPRAGNVRWLEAGLRLRLVESPLQIADALRSKVVGDGSMVEGGKSWVFTSATLGHEVGLQWFLASTGLEGAQVLQVASPFNYLEQAALYVPKGFPKPSEPQHSDQVADLVAQAAVILGGRTLVLTTTLRAMRRIGQRLRERLAASSPMQVLVQGDSSKRELIDRFASASDAAGCVLVASASFWEGVDVPGAALQLVVIDKIPFAPPDDPLVEARCQALEEEGKSAFAHYQLPQAAVALKQGVGRLIRRETDRGVLVLCDVRLSQMGYGRKLLASLPPMRRLDSAEAFQQALHDLTKSSTTDPY</sequence>
<dbReference type="Proteomes" id="UP001268089">
    <property type="component" value="Unassembled WGS sequence"/>
</dbReference>
<dbReference type="InterPro" id="IPR014001">
    <property type="entry name" value="Helicase_ATP-bd"/>
</dbReference>
<dbReference type="Pfam" id="PF00270">
    <property type="entry name" value="DEAD"/>
    <property type="match status" value="1"/>
</dbReference>
<keyword evidence="2" id="KW-0547">Nucleotide-binding</keyword>
<evidence type="ECO:0000256" key="5">
    <source>
        <dbReference type="ARBA" id="ARBA00038058"/>
    </source>
</evidence>
<dbReference type="Gene3D" id="3.40.50.300">
    <property type="entry name" value="P-loop containing nucleotide triphosphate hydrolases"/>
    <property type="match status" value="2"/>
</dbReference>
<dbReference type="InterPro" id="IPR011545">
    <property type="entry name" value="DEAD/DEAH_box_helicase_dom"/>
</dbReference>
<accession>A0ABU1ZJC1</accession>
<dbReference type="InterPro" id="IPR014013">
    <property type="entry name" value="Helic_SF1/SF2_ATP-bd_DinG/Rad3"/>
</dbReference>